<dbReference type="InterPro" id="IPR057744">
    <property type="entry name" value="OTAase-like"/>
</dbReference>
<dbReference type="PANTHER" id="PTHR43135">
    <property type="entry name" value="ALPHA-D-RIBOSE 1-METHYLPHOSPHONATE 5-TRIPHOSPHATE DIPHOSPHATASE"/>
    <property type="match status" value="1"/>
</dbReference>
<dbReference type="Gene3D" id="2.30.40.10">
    <property type="entry name" value="Urease, subunit C, domain 1"/>
    <property type="match status" value="1"/>
</dbReference>
<accession>A0ABT1B0I1</accession>
<dbReference type="SUPFAM" id="SSF51556">
    <property type="entry name" value="Metallo-dependent hydrolases"/>
    <property type="match status" value="1"/>
</dbReference>
<comment type="caution">
    <text evidence="2">The sequence shown here is derived from an EMBL/GenBank/DDBJ whole genome shotgun (WGS) entry which is preliminary data.</text>
</comment>
<feature type="domain" description="Amidohydrolase-related" evidence="1">
    <location>
        <begin position="74"/>
        <end position="415"/>
    </location>
</feature>
<sequence length="421" mass="44833">MISLKPLFLLLCLTSILNVLSAQVLLKPQQVFDGNAMQPGWVVYVKDSTIAYAGPQDRFQVPEGTPIMALEGMTLLPGLIEGHSHLLLHPYNETSWNDQVLKESPAERAIRGSVHAHRSLMAGVTTLRDLGSEGAGYADVALKKTIETGIIPGPRLLVAGPAIVATGAYGPKGFHEGVTVPLGAEPASGVDGVIAAARRQLGGGADFIKIYADYRWTPGAPSQPTFLPEELEAIVAAARSAGKYAVAHASTPEGMKRAVQAGVETIEHGDGGTAEVFRMMKEKGVVLYPTLAAGDAIERYGGWDGITESDRISRKKESFRLALASGVAIGFGGDVGVYPHGENYRELELMVAYGMEPLKVLQAATAVNAQTFHLDRLGRICAGFLADLIAVPGDPSKDIRALRDVRFVMFNGRVVKGGPRE</sequence>
<dbReference type="InterPro" id="IPR032466">
    <property type="entry name" value="Metal_Hydrolase"/>
</dbReference>
<reference evidence="2 3" key="1">
    <citation type="submission" date="2022-06" db="EMBL/GenBank/DDBJ databases">
        <authorList>
            <person name="Xuan X."/>
        </authorList>
    </citation>
    <scope>NUCLEOTIDE SEQUENCE [LARGE SCALE GENOMIC DNA]</scope>
    <source>
        <strain evidence="2 3">2V75</strain>
    </source>
</reference>
<dbReference type="PANTHER" id="PTHR43135:SF3">
    <property type="entry name" value="ALPHA-D-RIBOSE 1-METHYLPHOSPHONATE 5-TRIPHOSPHATE DIPHOSPHATASE"/>
    <property type="match status" value="1"/>
</dbReference>
<evidence type="ECO:0000313" key="3">
    <source>
        <dbReference type="Proteomes" id="UP001206312"/>
    </source>
</evidence>
<proteinExistence type="predicted"/>
<dbReference type="InterPro" id="IPR011059">
    <property type="entry name" value="Metal-dep_hydrolase_composite"/>
</dbReference>
<dbReference type="CDD" id="cd01299">
    <property type="entry name" value="Met_dep_hydrolase_A"/>
    <property type="match status" value="1"/>
</dbReference>
<dbReference type="SUPFAM" id="SSF51338">
    <property type="entry name" value="Composite domain of metallo-dependent hydrolases"/>
    <property type="match status" value="1"/>
</dbReference>
<dbReference type="EMBL" id="JAMXIB010000008">
    <property type="protein sequence ID" value="MCO5725345.1"/>
    <property type="molecule type" value="Genomic_DNA"/>
</dbReference>
<dbReference type="RefSeq" id="WP_252741715.1">
    <property type="nucleotide sequence ID" value="NZ_JAMXIB010000008.1"/>
</dbReference>
<dbReference type="InterPro" id="IPR051781">
    <property type="entry name" value="Metallo-dep_Hydrolase"/>
</dbReference>
<keyword evidence="3" id="KW-1185">Reference proteome</keyword>
<evidence type="ECO:0000259" key="1">
    <source>
        <dbReference type="Pfam" id="PF01979"/>
    </source>
</evidence>
<protein>
    <submittedName>
        <fullName evidence="2">Amidohydrolase family protein</fullName>
    </submittedName>
</protein>
<dbReference type="Pfam" id="PF01979">
    <property type="entry name" value="Amidohydro_1"/>
    <property type="match status" value="1"/>
</dbReference>
<dbReference type="Proteomes" id="UP001206312">
    <property type="component" value="Unassembled WGS sequence"/>
</dbReference>
<dbReference type="InterPro" id="IPR006680">
    <property type="entry name" value="Amidohydro-rel"/>
</dbReference>
<dbReference type="Gene3D" id="3.20.20.140">
    <property type="entry name" value="Metal-dependent hydrolases"/>
    <property type="match status" value="1"/>
</dbReference>
<name>A0ABT1B0I1_9FLAO</name>
<organism evidence="2 3">
    <name type="scientific">Robiginitalea marina</name>
    <dbReference type="NCBI Taxonomy" id="2954105"/>
    <lineage>
        <taxon>Bacteria</taxon>
        <taxon>Pseudomonadati</taxon>
        <taxon>Bacteroidota</taxon>
        <taxon>Flavobacteriia</taxon>
        <taxon>Flavobacteriales</taxon>
        <taxon>Flavobacteriaceae</taxon>
        <taxon>Robiginitalea</taxon>
    </lineage>
</organism>
<evidence type="ECO:0000313" key="2">
    <source>
        <dbReference type="EMBL" id="MCO5725345.1"/>
    </source>
</evidence>
<gene>
    <name evidence="2" type="ORF">NG653_10790</name>
</gene>